<organism evidence="1 2">
    <name type="scientific">Amylocarpus encephaloides</name>
    <dbReference type="NCBI Taxonomy" id="45428"/>
    <lineage>
        <taxon>Eukaryota</taxon>
        <taxon>Fungi</taxon>
        <taxon>Dikarya</taxon>
        <taxon>Ascomycota</taxon>
        <taxon>Pezizomycotina</taxon>
        <taxon>Leotiomycetes</taxon>
        <taxon>Helotiales</taxon>
        <taxon>Helotiales incertae sedis</taxon>
        <taxon>Amylocarpus</taxon>
    </lineage>
</organism>
<accession>A0A9P7YA22</accession>
<comment type="caution">
    <text evidence="1">The sequence shown here is derived from an EMBL/GenBank/DDBJ whole genome shotgun (WGS) entry which is preliminary data.</text>
</comment>
<keyword evidence="2" id="KW-1185">Reference proteome</keyword>
<feature type="non-terminal residue" evidence="1">
    <location>
        <position position="1"/>
    </location>
</feature>
<gene>
    <name evidence="1" type="ORF">BJ875DRAFT_386915</name>
</gene>
<dbReference type="Proteomes" id="UP000824998">
    <property type="component" value="Unassembled WGS sequence"/>
</dbReference>
<evidence type="ECO:0000313" key="1">
    <source>
        <dbReference type="EMBL" id="KAG9229642.1"/>
    </source>
</evidence>
<protein>
    <submittedName>
        <fullName evidence="1">Uncharacterized protein</fullName>
    </submittedName>
</protein>
<dbReference type="EMBL" id="MU251744">
    <property type="protein sequence ID" value="KAG9229642.1"/>
    <property type="molecule type" value="Genomic_DNA"/>
</dbReference>
<proteinExistence type="predicted"/>
<name>A0A9P7YA22_9HELO</name>
<sequence>IRSSFNIYIPIEVRSTRYYNKLIFRYPILYKLTKDKYPSIVDKKLSSKVETYT</sequence>
<reference evidence="1" key="1">
    <citation type="journal article" date="2021" name="IMA Fungus">
        <title>Genomic characterization of three marine fungi, including Emericellopsis atlantica sp. nov. with signatures of a generalist lifestyle and marine biomass degradation.</title>
        <authorList>
            <person name="Hagestad O.C."/>
            <person name="Hou L."/>
            <person name="Andersen J.H."/>
            <person name="Hansen E.H."/>
            <person name="Altermark B."/>
            <person name="Li C."/>
            <person name="Kuhnert E."/>
            <person name="Cox R.J."/>
            <person name="Crous P.W."/>
            <person name="Spatafora J.W."/>
            <person name="Lail K."/>
            <person name="Amirebrahimi M."/>
            <person name="Lipzen A."/>
            <person name="Pangilinan J."/>
            <person name="Andreopoulos W."/>
            <person name="Hayes R.D."/>
            <person name="Ng V."/>
            <person name="Grigoriev I.V."/>
            <person name="Jackson S.A."/>
            <person name="Sutton T.D.S."/>
            <person name="Dobson A.D.W."/>
            <person name="Rama T."/>
        </authorList>
    </citation>
    <scope>NUCLEOTIDE SEQUENCE</scope>
    <source>
        <strain evidence="1">TRa018bII</strain>
    </source>
</reference>
<dbReference type="AlphaFoldDB" id="A0A9P7YA22"/>
<evidence type="ECO:0000313" key="2">
    <source>
        <dbReference type="Proteomes" id="UP000824998"/>
    </source>
</evidence>
<dbReference type="OrthoDB" id="3645574at2759"/>